<evidence type="ECO:0000313" key="2">
    <source>
        <dbReference type="EMBL" id="CDN47699.1"/>
    </source>
</evidence>
<proteinExistence type="predicted"/>
<dbReference type="RefSeq" id="WP_174479279.1">
    <property type="nucleotide sequence ID" value="NZ_HG938353.1"/>
</dbReference>
<organism evidence="2 3">
    <name type="scientific">Neorhizobium galegae bv. orientalis str. HAMBI 540</name>
    <dbReference type="NCBI Taxonomy" id="1028800"/>
    <lineage>
        <taxon>Bacteria</taxon>
        <taxon>Pseudomonadati</taxon>
        <taxon>Pseudomonadota</taxon>
        <taxon>Alphaproteobacteria</taxon>
        <taxon>Hyphomicrobiales</taxon>
        <taxon>Rhizobiaceae</taxon>
        <taxon>Rhizobium/Agrobacterium group</taxon>
        <taxon>Neorhizobium</taxon>
    </lineage>
</organism>
<dbReference type="PANTHER" id="PTHR33990:SF4">
    <property type="entry name" value="PHNB-LIKE DOMAIN-CONTAINING PROTEIN"/>
    <property type="match status" value="1"/>
</dbReference>
<dbReference type="AlphaFoldDB" id="A0A068SPB9"/>
<dbReference type="PIRSF" id="PIRSF021700">
    <property type="entry name" value="3_dmu_93_MTrfase"/>
    <property type="match status" value="1"/>
</dbReference>
<evidence type="ECO:0000313" key="3">
    <source>
        <dbReference type="Proteomes" id="UP000028181"/>
    </source>
</evidence>
<feature type="domain" description="PhnB-like" evidence="1">
    <location>
        <begin position="8"/>
        <end position="132"/>
    </location>
</feature>
<dbReference type="KEGG" id="ngg:RG540_CH15230"/>
<dbReference type="GeneID" id="24259173"/>
<dbReference type="eggNOG" id="COG3865">
    <property type="taxonomic scope" value="Bacteria"/>
</dbReference>
<dbReference type="InterPro" id="IPR028973">
    <property type="entry name" value="PhnB-like"/>
</dbReference>
<dbReference type="HOGENOM" id="CLU_046006_17_4_5"/>
<dbReference type="EMBL" id="HG938353">
    <property type="protein sequence ID" value="CDN47699.1"/>
    <property type="molecule type" value="Genomic_DNA"/>
</dbReference>
<name>A0A068SPB9_NEOGA</name>
<evidence type="ECO:0000259" key="1">
    <source>
        <dbReference type="Pfam" id="PF06983"/>
    </source>
</evidence>
<dbReference type="Proteomes" id="UP000028181">
    <property type="component" value="Chromosome I"/>
</dbReference>
<dbReference type="Gene3D" id="3.30.720.100">
    <property type="match status" value="1"/>
</dbReference>
<dbReference type="Pfam" id="PF06983">
    <property type="entry name" value="3-dmu-9_3-mt"/>
    <property type="match status" value="1"/>
</dbReference>
<accession>A0A068SPB9</accession>
<dbReference type="PANTHER" id="PTHR33990">
    <property type="entry name" value="PROTEIN YJDN-RELATED"/>
    <property type="match status" value="1"/>
</dbReference>
<dbReference type="InterPro" id="IPR009725">
    <property type="entry name" value="3_dmu_93_MTrfase"/>
</dbReference>
<sequence>MSGPVKSVRPFLMFQGGTCEEAITFYTSVLPAGRIVDIRRYGPGEAGPEGSVFRATFEVAGQQVVCIDSPVKHVFDFTPSFSFFVECGAEEELTRLAEALSEGGMFLMPTDNYGFSRKFCWLQDRFGISWQLNFE</sequence>
<dbReference type="PATRIC" id="fig|1028800.3.peg.1533"/>
<dbReference type="Gene3D" id="3.30.720.110">
    <property type="match status" value="1"/>
</dbReference>
<gene>
    <name evidence="2" type="ORF">RG540_CH15230</name>
</gene>
<dbReference type="SUPFAM" id="SSF54593">
    <property type="entry name" value="Glyoxalase/Bleomycin resistance protein/Dihydroxybiphenyl dioxygenase"/>
    <property type="match status" value="1"/>
</dbReference>
<reference evidence="3" key="1">
    <citation type="journal article" date="2014" name="BMC Genomics">
        <title>Genome sequencing of two Neorhizobium galegae strains reveals a noeT gene responsible for the unusual acetylation of the nodulation factors.</title>
        <authorList>
            <person name="Osterman J."/>
            <person name="Marsh J."/>
            <person name="Laine P.K."/>
            <person name="Zeng Z."/>
            <person name="Alatalo E."/>
            <person name="Sullivan J.T."/>
            <person name="Young J.P."/>
            <person name="Thomas-Oates J."/>
            <person name="Paulin L."/>
            <person name="Lindstrom K."/>
        </authorList>
    </citation>
    <scope>NUCLEOTIDE SEQUENCE [LARGE SCALE GENOMIC DNA]</scope>
    <source>
        <strain evidence="3">HAMBI 540</strain>
    </source>
</reference>
<dbReference type="CDD" id="cd06588">
    <property type="entry name" value="PhnB_like"/>
    <property type="match status" value="1"/>
</dbReference>
<protein>
    <submittedName>
        <fullName evidence="2">PhnB protein</fullName>
    </submittedName>
</protein>
<dbReference type="InterPro" id="IPR029068">
    <property type="entry name" value="Glyas_Bleomycin-R_OHBP_Dase"/>
</dbReference>
<keyword evidence="3" id="KW-1185">Reference proteome</keyword>